<keyword evidence="3" id="KW-1185">Reference proteome</keyword>
<organism evidence="2 3">
    <name type="scientific">Micrococcoides hystricis</name>
    <dbReference type="NCBI Taxonomy" id="1572761"/>
    <lineage>
        <taxon>Bacteria</taxon>
        <taxon>Bacillati</taxon>
        <taxon>Actinomycetota</taxon>
        <taxon>Actinomycetes</taxon>
        <taxon>Micrococcales</taxon>
        <taxon>Micrococcaceae</taxon>
        <taxon>Micrococcoides</taxon>
    </lineage>
</organism>
<sequence>MTDSSSTGSPAVIPPQQMLPAVSWLRVYQPLHAFSDEQQLHIKAQRLGREQVEQAEAERILHRILVSGENPYPTSADEFVREVSFPSDAIDATDYFCPNSFAPLSYLAAEELAEEILQPLFSDFIPEPARLNQQDRYGSEPEEAHQAAAAELHCRFALANIPLAWFVPFHRTDETEVLQDEHDGKVQIRGMRVRVALFDARERVKKACSIMALHAPDLPLLEDLMELSQWFEQFHQDSVVELDYGNLARYVYPDDSLDDIQAGLEALSEGDMTAVAAAHRRLSLRWGPAQFLPRLN</sequence>
<accession>A0ABV6PAI2</accession>
<feature type="domain" description="DUF8083" evidence="1">
    <location>
        <begin position="22"/>
        <end position="290"/>
    </location>
</feature>
<evidence type="ECO:0000259" key="1">
    <source>
        <dbReference type="Pfam" id="PF26312"/>
    </source>
</evidence>
<name>A0ABV6PAI2_9MICC</name>
<dbReference type="EMBL" id="JBHLUB010000029">
    <property type="protein sequence ID" value="MFC0582135.1"/>
    <property type="molecule type" value="Genomic_DNA"/>
</dbReference>
<gene>
    <name evidence="2" type="ORF">ACFFFR_07035</name>
</gene>
<comment type="caution">
    <text evidence="2">The sequence shown here is derived from an EMBL/GenBank/DDBJ whole genome shotgun (WGS) entry which is preliminary data.</text>
</comment>
<reference evidence="2 3" key="1">
    <citation type="submission" date="2024-09" db="EMBL/GenBank/DDBJ databases">
        <authorList>
            <person name="Sun Q."/>
            <person name="Mori K."/>
        </authorList>
    </citation>
    <scope>NUCLEOTIDE SEQUENCE [LARGE SCALE GENOMIC DNA]</scope>
    <source>
        <strain evidence="2 3">NCAIM B.02604</strain>
    </source>
</reference>
<proteinExistence type="predicted"/>
<evidence type="ECO:0000313" key="3">
    <source>
        <dbReference type="Proteomes" id="UP001589862"/>
    </source>
</evidence>
<dbReference type="Proteomes" id="UP001589862">
    <property type="component" value="Unassembled WGS sequence"/>
</dbReference>
<dbReference type="Pfam" id="PF26312">
    <property type="entry name" value="DUF8083"/>
    <property type="match status" value="1"/>
</dbReference>
<protein>
    <recommendedName>
        <fullName evidence="1">DUF8083 domain-containing protein</fullName>
    </recommendedName>
</protein>
<dbReference type="InterPro" id="IPR058396">
    <property type="entry name" value="DUF8083"/>
</dbReference>
<evidence type="ECO:0000313" key="2">
    <source>
        <dbReference type="EMBL" id="MFC0582135.1"/>
    </source>
</evidence>
<dbReference type="RefSeq" id="WP_377459079.1">
    <property type="nucleotide sequence ID" value="NZ_JBHLUB010000029.1"/>
</dbReference>